<dbReference type="KEGG" id="span:AWL63_23930"/>
<reference evidence="5 6" key="1">
    <citation type="submission" date="2016-01" db="EMBL/GenBank/DDBJ databases">
        <title>Complete genome and mega plasmid sequence of Sphingomonas panacis DCY99 elicits systemic resistance in rice to Xanthomonas oryzae.</title>
        <authorList>
            <person name="Kim Y.J."/>
            <person name="Yang D.C."/>
            <person name="Sing P."/>
        </authorList>
    </citation>
    <scope>NUCLEOTIDE SEQUENCE [LARGE SCALE GENOMIC DNA]</scope>
    <source>
        <strain evidence="5 6">DCY99</strain>
        <plasmid evidence="6">Plasmid</plasmid>
    </source>
</reference>
<keyword evidence="2" id="KW-0436">Ligase</keyword>
<feature type="domain" description="AMP-dependent synthetase/ligase" evidence="3">
    <location>
        <begin position="27"/>
        <end position="400"/>
    </location>
</feature>
<dbReference type="RefSeq" id="WP_069207779.1">
    <property type="nucleotide sequence ID" value="NZ_CP014169.1"/>
</dbReference>
<evidence type="ECO:0000256" key="1">
    <source>
        <dbReference type="ARBA" id="ARBA00006432"/>
    </source>
</evidence>
<dbReference type="FunFam" id="3.30.300.30:FF:000007">
    <property type="entry name" value="4-coumarate--CoA ligase 2"/>
    <property type="match status" value="1"/>
</dbReference>
<dbReference type="AlphaFoldDB" id="A0A1B3ZIF7"/>
<name>A0A1B3ZIF7_9SPHN</name>
<dbReference type="InterPro" id="IPR020845">
    <property type="entry name" value="AMP-binding_CS"/>
</dbReference>
<dbReference type="InterPro" id="IPR000873">
    <property type="entry name" value="AMP-dep_synth/lig_dom"/>
</dbReference>
<proteinExistence type="inferred from homology"/>
<evidence type="ECO:0000259" key="4">
    <source>
        <dbReference type="Pfam" id="PF13193"/>
    </source>
</evidence>
<dbReference type="InterPro" id="IPR025110">
    <property type="entry name" value="AMP-bd_C"/>
</dbReference>
<feature type="domain" description="AMP-binding enzyme C-terminal" evidence="4">
    <location>
        <begin position="451"/>
        <end position="526"/>
    </location>
</feature>
<comment type="similarity">
    <text evidence="1">Belongs to the ATP-dependent AMP-binding enzyme family.</text>
</comment>
<dbReference type="OrthoDB" id="9803968at2"/>
<dbReference type="GO" id="GO:0016405">
    <property type="term" value="F:CoA-ligase activity"/>
    <property type="evidence" value="ECO:0007669"/>
    <property type="project" value="TreeGrafter"/>
</dbReference>
<keyword evidence="6" id="KW-1185">Reference proteome</keyword>
<organism evidence="5 6">
    <name type="scientific">Sphingomonas panacis</name>
    <dbReference type="NCBI Taxonomy" id="1560345"/>
    <lineage>
        <taxon>Bacteria</taxon>
        <taxon>Pseudomonadati</taxon>
        <taxon>Pseudomonadota</taxon>
        <taxon>Alphaproteobacteria</taxon>
        <taxon>Sphingomonadales</taxon>
        <taxon>Sphingomonadaceae</taxon>
        <taxon>Sphingomonas</taxon>
    </lineage>
</organism>
<dbReference type="Gene3D" id="3.30.300.30">
    <property type="match status" value="1"/>
</dbReference>
<evidence type="ECO:0000313" key="6">
    <source>
        <dbReference type="Proteomes" id="UP000094256"/>
    </source>
</evidence>
<dbReference type="Pfam" id="PF00501">
    <property type="entry name" value="AMP-binding"/>
    <property type="match status" value="1"/>
</dbReference>
<dbReference type="InterPro" id="IPR045851">
    <property type="entry name" value="AMP-bd_C_sf"/>
</dbReference>
<dbReference type="Gene3D" id="3.40.50.12780">
    <property type="entry name" value="N-terminal domain of ligase-like"/>
    <property type="match status" value="1"/>
</dbReference>
<dbReference type="EMBL" id="CP014169">
    <property type="protein sequence ID" value="AOH87214.1"/>
    <property type="molecule type" value="Genomic_DNA"/>
</dbReference>
<dbReference type="SUPFAM" id="SSF56801">
    <property type="entry name" value="Acetyl-CoA synthetase-like"/>
    <property type="match status" value="1"/>
</dbReference>
<evidence type="ECO:0000256" key="2">
    <source>
        <dbReference type="ARBA" id="ARBA00022598"/>
    </source>
</evidence>
<dbReference type="Pfam" id="PF13193">
    <property type="entry name" value="AMP-binding_C"/>
    <property type="match status" value="1"/>
</dbReference>
<evidence type="ECO:0000259" key="3">
    <source>
        <dbReference type="Pfam" id="PF00501"/>
    </source>
</evidence>
<accession>A0A1B3ZIF7</accession>
<keyword evidence="5" id="KW-0614">Plasmid</keyword>
<dbReference type="PROSITE" id="PS00455">
    <property type="entry name" value="AMP_BINDING"/>
    <property type="match status" value="1"/>
</dbReference>
<dbReference type="InterPro" id="IPR042099">
    <property type="entry name" value="ANL_N_sf"/>
</dbReference>
<dbReference type="Proteomes" id="UP000094256">
    <property type="component" value="Plasmid unnamed"/>
</dbReference>
<gene>
    <name evidence="5" type="ORF">AWL63_23930</name>
</gene>
<sequence>MSVASPFADVEIPASSVFDALFAEIDEQDLDRTALIDSANSAQTSYRELRVRVIAMAGALALRGVGPGSVVGLLAPNSSQFAIAFHGILRAGATATTVNALFTADDIAKQLIDAKASLLITATALLPHALEAAATAGIAREDVILLDGGPRIATGHPSLADILARTVHAPQAVFDPAIHPAALPYSSGTTGNPKGVILTHRNLVANMAQIRPLLDIKRDDRIIAVLPFFHIYGMTVLLNAALQARATLVVMPRFDLTEFLDTIERHRITYGFIAPPVAVTLAKHTLVDQYDLSSLNTILSGAAPLDSELGAAVEERLKVRMIHGYGMSELSPVSHLMPADRGLRLFGELAPLSSCGWPVPNTINRIVDPATGNDILPPTEGLSKPGELLVSGPNVMLGYLGNPQATAETIDADGFLHTGDLARIDSMGRVFIVDRLKELIKYKGYQVPPAELEALLLTHPAIGDAAVIGVPDNDGEEIPMAYIVRRGDAPLSADDVMAFIAARVAPHKKIRRVAFIDAIPKSPSGKILRKDLRTAA</sequence>
<dbReference type="PANTHER" id="PTHR24096:SF149">
    <property type="entry name" value="AMP-BINDING DOMAIN-CONTAINING PROTEIN-RELATED"/>
    <property type="match status" value="1"/>
</dbReference>
<geneLocation type="plasmid" evidence="6"/>
<protein>
    <submittedName>
        <fullName evidence="5">AMP-dependent synthetase</fullName>
    </submittedName>
</protein>
<evidence type="ECO:0000313" key="5">
    <source>
        <dbReference type="EMBL" id="AOH87214.1"/>
    </source>
</evidence>
<dbReference type="CDD" id="cd05904">
    <property type="entry name" value="4CL"/>
    <property type="match status" value="1"/>
</dbReference>
<dbReference type="PANTHER" id="PTHR24096">
    <property type="entry name" value="LONG-CHAIN-FATTY-ACID--COA LIGASE"/>
    <property type="match status" value="1"/>
</dbReference>